<organism evidence="1 2">
    <name type="scientific">Prauserella shujinwangii</name>
    <dbReference type="NCBI Taxonomy" id="1453103"/>
    <lineage>
        <taxon>Bacteria</taxon>
        <taxon>Bacillati</taxon>
        <taxon>Actinomycetota</taxon>
        <taxon>Actinomycetes</taxon>
        <taxon>Pseudonocardiales</taxon>
        <taxon>Pseudonocardiaceae</taxon>
        <taxon>Prauserella</taxon>
    </lineage>
</organism>
<evidence type="ECO:0000313" key="1">
    <source>
        <dbReference type="EMBL" id="PRX49982.1"/>
    </source>
</evidence>
<gene>
    <name evidence="1" type="ORF">B0I33_10298</name>
</gene>
<accession>A0A2T0M074</accession>
<keyword evidence="2" id="KW-1185">Reference proteome</keyword>
<name>A0A2T0M074_9PSEU</name>
<dbReference type="EMBL" id="PVNH01000002">
    <property type="protein sequence ID" value="PRX49982.1"/>
    <property type="molecule type" value="Genomic_DNA"/>
</dbReference>
<evidence type="ECO:0000313" key="2">
    <source>
        <dbReference type="Proteomes" id="UP000238362"/>
    </source>
</evidence>
<reference evidence="1 2" key="1">
    <citation type="submission" date="2018-03" db="EMBL/GenBank/DDBJ databases">
        <title>Genomic Encyclopedia of Type Strains, Phase III (KMG-III): the genomes of soil and plant-associated and newly described type strains.</title>
        <authorList>
            <person name="Whitman W."/>
        </authorList>
    </citation>
    <scope>NUCLEOTIDE SEQUENCE [LARGE SCALE GENOMIC DNA]</scope>
    <source>
        <strain evidence="1 2">CGMCC 4.7125</strain>
    </source>
</reference>
<sequence length="60" mass="6258">MGADPVTTAASRESPAQHREFCVRDRERRARGDRNGDFTGLSAALAVPGGGLAFGKGELA</sequence>
<protein>
    <submittedName>
        <fullName evidence="1">Uncharacterized protein</fullName>
    </submittedName>
</protein>
<dbReference type="Proteomes" id="UP000238362">
    <property type="component" value="Unassembled WGS sequence"/>
</dbReference>
<comment type="caution">
    <text evidence="1">The sequence shown here is derived from an EMBL/GenBank/DDBJ whole genome shotgun (WGS) entry which is preliminary data.</text>
</comment>
<dbReference type="AlphaFoldDB" id="A0A2T0M074"/>
<proteinExistence type="predicted"/>